<dbReference type="EMBL" id="AYZL01000006">
    <property type="protein sequence ID" value="KRN04748.1"/>
    <property type="molecule type" value="Genomic_DNA"/>
</dbReference>
<evidence type="ECO:0000256" key="1">
    <source>
        <dbReference type="ARBA" id="ARBA00008366"/>
    </source>
</evidence>
<dbReference type="Gene3D" id="3.40.109.10">
    <property type="entry name" value="NADH Oxidase"/>
    <property type="match status" value="1"/>
</dbReference>
<dbReference type="GO" id="GO:0016491">
    <property type="term" value="F:oxidoreductase activity"/>
    <property type="evidence" value="ECO:0007669"/>
    <property type="project" value="UniProtKB-UniRule"/>
</dbReference>
<evidence type="ECO:0000313" key="7">
    <source>
        <dbReference type="EMBL" id="KRN04748.1"/>
    </source>
</evidence>
<dbReference type="PANTHER" id="PTHR43425">
    <property type="entry name" value="OXYGEN-INSENSITIVE NADPH NITROREDUCTASE"/>
    <property type="match status" value="1"/>
</dbReference>
<dbReference type="STRING" id="1423744.FC86_GL001104"/>
<protein>
    <submittedName>
        <fullName evidence="7">Nitroreductase</fullName>
    </submittedName>
</protein>
<accession>A0A0R2DVV1</accession>
<dbReference type="Pfam" id="PF00881">
    <property type="entry name" value="Nitroreductase"/>
    <property type="match status" value="1"/>
</dbReference>
<keyword evidence="2 5" id="KW-0285">Flavoprotein</keyword>
<dbReference type="PANTHER" id="PTHR43425:SF3">
    <property type="entry name" value="NADPH-DEPENDENT OXIDOREDUCTASE"/>
    <property type="match status" value="1"/>
</dbReference>
<evidence type="ECO:0000259" key="6">
    <source>
        <dbReference type="Pfam" id="PF00881"/>
    </source>
</evidence>
<comment type="caution">
    <text evidence="7">The sequence shown here is derived from an EMBL/GenBank/DDBJ whole genome shotgun (WGS) entry which is preliminary data.</text>
</comment>
<gene>
    <name evidence="7" type="ORF">FC86_GL001104</name>
</gene>
<dbReference type="AlphaFoldDB" id="A0A0R2DVV1"/>
<dbReference type="PATRIC" id="fig|1423744.4.peg.1133"/>
<dbReference type="InterPro" id="IPR000415">
    <property type="entry name" value="Nitroreductase-like"/>
</dbReference>
<dbReference type="SUPFAM" id="SSF55469">
    <property type="entry name" value="FMN-dependent nitroreductase-like"/>
    <property type="match status" value="1"/>
</dbReference>
<keyword evidence="4 5" id="KW-0560">Oxidoreductase</keyword>
<dbReference type="InterPro" id="IPR016446">
    <property type="entry name" value="Flavin_OxRdtase_Frp"/>
</dbReference>
<dbReference type="OrthoDB" id="9775805at2"/>
<evidence type="ECO:0000256" key="3">
    <source>
        <dbReference type="ARBA" id="ARBA00022643"/>
    </source>
</evidence>
<evidence type="ECO:0000256" key="5">
    <source>
        <dbReference type="PIRNR" id="PIRNR005426"/>
    </source>
</evidence>
<keyword evidence="3 5" id="KW-0288">FMN</keyword>
<feature type="domain" description="Nitroreductase" evidence="6">
    <location>
        <begin position="12"/>
        <end position="167"/>
    </location>
</feature>
<reference evidence="7 8" key="1">
    <citation type="journal article" date="2015" name="Genome Announc.">
        <title>Expanding the biotechnology potential of lactobacilli through comparative genomics of 213 strains and associated genera.</title>
        <authorList>
            <person name="Sun Z."/>
            <person name="Harris H.M."/>
            <person name="McCann A."/>
            <person name="Guo C."/>
            <person name="Argimon S."/>
            <person name="Zhang W."/>
            <person name="Yang X."/>
            <person name="Jeffery I.B."/>
            <person name="Cooney J.C."/>
            <person name="Kagawa T.F."/>
            <person name="Liu W."/>
            <person name="Song Y."/>
            <person name="Salvetti E."/>
            <person name="Wrobel A."/>
            <person name="Rasinkangas P."/>
            <person name="Parkhill J."/>
            <person name="Rea M.C."/>
            <person name="O'Sullivan O."/>
            <person name="Ritari J."/>
            <person name="Douillard F.P."/>
            <person name="Paul Ross R."/>
            <person name="Yang R."/>
            <person name="Briner A.E."/>
            <person name="Felis G.E."/>
            <person name="de Vos W.M."/>
            <person name="Barrangou R."/>
            <person name="Klaenhammer T.R."/>
            <person name="Caufield P.W."/>
            <person name="Cui Y."/>
            <person name="Zhang H."/>
            <person name="O'Toole P.W."/>
        </authorList>
    </citation>
    <scope>NUCLEOTIDE SEQUENCE [LARGE SCALE GENOMIC DNA]</scope>
    <source>
        <strain evidence="7 8">DSM 23037</strain>
    </source>
</reference>
<dbReference type="RefSeq" id="WP_056974074.1">
    <property type="nucleotide sequence ID" value="NZ_AYZL01000006.1"/>
</dbReference>
<dbReference type="PIRSF" id="PIRSF005426">
    <property type="entry name" value="Frp"/>
    <property type="match status" value="1"/>
</dbReference>
<dbReference type="Proteomes" id="UP000051378">
    <property type="component" value="Unassembled WGS sequence"/>
</dbReference>
<evidence type="ECO:0000256" key="4">
    <source>
        <dbReference type="ARBA" id="ARBA00023002"/>
    </source>
</evidence>
<organism evidence="7 8">
    <name type="scientific">Holzapfeliella floricola DSM 23037 = JCM 16512</name>
    <dbReference type="NCBI Taxonomy" id="1423744"/>
    <lineage>
        <taxon>Bacteria</taxon>
        <taxon>Bacillati</taxon>
        <taxon>Bacillota</taxon>
        <taxon>Bacilli</taxon>
        <taxon>Lactobacillales</taxon>
        <taxon>Lactobacillaceae</taxon>
        <taxon>Holzapfeliella</taxon>
    </lineage>
</organism>
<evidence type="ECO:0000313" key="8">
    <source>
        <dbReference type="Proteomes" id="UP000051378"/>
    </source>
</evidence>
<dbReference type="InterPro" id="IPR029479">
    <property type="entry name" value="Nitroreductase"/>
</dbReference>
<sequence>MSQSITHVLDLINQRTSIRKFKPMLLSGDDKKQITKASFSAPTTQFRQAGSVIEVSDPKIKQQLAEICGQSYVANNGLLLVFIADEYRNIAIAKEQNQEHFMYKKPISLINAIVDTSLMAQNASLASDSLNIGSVYLGSILNDTQKVIDLLKLPKYTFPLFAMAFGYPDDKPDIKPKLDDTNRLFENSYDTNHINSINFDTYDKKVKDYYDSRDSHNRNDSFITQIAQGGHLIQGKRLDIAKILSNQGFDWQ</sequence>
<proteinExistence type="inferred from homology"/>
<comment type="similarity">
    <text evidence="1 5">Belongs to the flavin oxidoreductase frp family.</text>
</comment>
<evidence type="ECO:0000256" key="2">
    <source>
        <dbReference type="ARBA" id="ARBA00022630"/>
    </source>
</evidence>
<name>A0A0R2DVV1_9LACO</name>
<keyword evidence="8" id="KW-1185">Reference proteome</keyword>
<keyword evidence="5" id="KW-0521">NADP</keyword>